<sequence length="192" mass="21042">MTTLIYVDKENGALLTPAPSKQRGRLFSAPGSTVADTCLKTPASGKPLCGVPPQSCRRALGTVNKLGSTPSVSLTGRNKNKTPAIPTQKVKTKPQNTEEEYPEIEKLIPYNPLDFETYEVPEEVRLSHLCLAGLARFPGNPVLPEEEEFEVIDACEQLAPMKMPVEDFSAELDSFLQTISQLTVDLPPEPQY</sequence>
<feature type="compositionally biased region" description="Polar residues" evidence="14">
    <location>
        <begin position="67"/>
        <end position="77"/>
    </location>
</feature>
<comment type="caution">
    <text evidence="15">The sequence shown here is derived from an EMBL/GenBank/DDBJ whole genome shotgun (WGS) entry which is preliminary data.</text>
</comment>
<dbReference type="GO" id="GO:0005634">
    <property type="term" value="C:nucleus"/>
    <property type="evidence" value="ECO:0007669"/>
    <property type="project" value="UniProtKB-SubCell"/>
</dbReference>
<keyword evidence="7" id="KW-0498">Mitosis</keyword>
<reference evidence="15" key="1">
    <citation type="submission" date="2021-01" db="EMBL/GenBank/DDBJ databases">
        <title>A chromosome-scale assembly of European eel, Anguilla anguilla.</title>
        <authorList>
            <person name="Henkel C."/>
            <person name="Jong-Raadsen S.A."/>
            <person name="Dufour S."/>
            <person name="Weltzien F.-A."/>
            <person name="Palstra A.P."/>
            <person name="Pelster B."/>
            <person name="Spaink H.P."/>
            <person name="Van Den Thillart G.E."/>
            <person name="Jansen H."/>
            <person name="Zahm M."/>
            <person name="Klopp C."/>
            <person name="Cedric C."/>
            <person name="Louis A."/>
            <person name="Berthelot C."/>
            <person name="Parey E."/>
            <person name="Roest Crollius H."/>
            <person name="Montfort J."/>
            <person name="Robinson-Rechavi M."/>
            <person name="Bucao C."/>
            <person name="Bouchez O."/>
            <person name="Gislard M."/>
            <person name="Lluch J."/>
            <person name="Milhes M."/>
            <person name="Lampietro C."/>
            <person name="Lopez Roques C."/>
            <person name="Donnadieu C."/>
            <person name="Braasch I."/>
            <person name="Desvignes T."/>
            <person name="Postlethwait J."/>
            <person name="Bobe J."/>
            <person name="Guiguen Y."/>
            <person name="Dirks R."/>
        </authorList>
    </citation>
    <scope>NUCLEOTIDE SEQUENCE</scope>
    <source>
        <strain evidence="15">Tag_6206</strain>
        <tissue evidence="15">Liver</tissue>
    </source>
</reference>
<evidence type="ECO:0000256" key="8">
    <source>
        <dbReference type="ARBA" id="ARBA00022829"/>
    </source>
</evidence>
<dbReference type="Proteomes" id="UP001044222">
    <property type="component" value="Unassembled WGS sequence"/>
</dbReference>
<dbReference type="GO" id="GO:0017124">
    <property type="term" value="F:SH3 domain binding"/>
    <property type="evidence" value="ECO:0007669"/>
    <property type="project" value="UniProtKB-KW"/>
</dbReference>
<dbReference type="EMBL" id="JAFIRN010000003">
    <property type="protein sequence ID" value="KAG5853486.1"/>
    <property type="molecule type" value="Genomic_DNA"/>
</dbReference>
<keyword evidence="12" id="KW-0131">Cell cycle</keyword>
<evidence type="ECO:0000256" key="13">
    <source>
        <dbReference type="ARBA" id="ARBA00039185"/>
    </source>
</evidence>
<dbReference type="Pfam" id="PF04856">
    <property type="entry name" value="Securin"/>
    <property type="match status" value="1"/>
</dbReference>
<keyword evidence="9" id="KW-0832">Ubl conjugation</keyword>
<protein>
    <recommendedName>
        <fullName evidence="13">Securin</fullName>
    </recommendedName>
</protein>
<evidence type="ECO:0000256" key="11">
    <source>
        <dbReference type="ARBA" id="ARBA00023242"/>
    </source>
</evidence>
<dbReference type="PANTHER" id="PTHR10418">
    <property type="entry name" value="SECURIN-3"/>
    <property type="match status" value="1"/>
</dbReference>
<evidence type="ECO:0000256" key="14">
    <source>
        <dbReference type="SAM" id="MobiDB-lite"/>
    </source>
</evidence>
<gene>
    <name evidence="15" type="ORF">ANANG_G00073960</name>
</gene>
<dbReference type="GO" id="GO:0005737">
    <property type="term" value="C:cytoplasm"/>
    <property type="evidence" value="ECO:0007669"/>
    <property type="project" value="UniProtKB-SubCell"/>
</dbReference>
<evidence type="ECO:0000256" key="9">
    <source>
        <dbReference type="ARBA" id="ARBA00022843"/>
    </source>
</evidence>
<keyword evidence="6" id="KW-0677">Repeat</keyword>
<evidence type="ECO:0000256" key="10">
    <source>
        <dbReference type="ARBA" id="ARBA00023036"/>
    </source>
</evidence>
<evidence type="ECO:0000256" key="12">
    <source>
        <dbReference type="ARBA" id="ARBA00023306"/>
    </source>
</evidence>
<keyword evidence="16" id="KW-1185">Reference proteome</keyword>
<organism evidence="15 16">
    <name type="scientific">Anguilla anguilla</name>
    <name type="common">European freshwater eel</name>
    <name type="synonym">Muraena anguilla</name>
    <dbReference type="NCBI Taxonomy" id="7936"/>
    <lineage>
        <taxon>Eukaryota</taxon>
        <taxon>Metazoa</taxon>
        <taxon>Chordata</taxon>
        <taxon>Craniata</taxon>
        <taxon>Vertebrata</taxon>
        <taxon>Euteleostomi</taxon>
        <taxon>Actinopterygii</taxon>
        <taxon>Neopterygii</taxon>
        <taxon>Teleostei</taxon>
        <taxon>Anguilliformes</taxon>
        <taxon>Anguillidae</taxon>
        <taxon>Anguilla</taxon>
    </lineage>
</organism>
<keyword evidence="10" id="KW-0729">SH3-binding</keyword>
<name>A0A9D3MR18_ANGAN</name>
<feature type="region of interest" description="Disordered" evidence="14">
    <location>
        <begin position="67"/>
        <end position="98"/>
    </location>
</feature>
<evidence type="ECO:0000256" key="5">
    <source>
        <dbReference type="ARBA" id="ARBA00022618"/>
    </source>
</evidence>
<evidence type="ECO:0000256" key="1">
    <source>
        <dbReference type="ARBA" id="ARBA00004123"/>
    </source>
</evidence>
<keyword evidence="11" id="KW-0539">Nucleus</keyword>
<evidence type="ECO:0000256" key="7">
    <source>
        <dbReference type="ARBA" id="ARBA00022776"/>
    </source>
</evidence>
<evidence type="ECO:0000313" key="15">
    <source>
        <dbReference type="EMBL" id="KAG5853486.1"/>
    </source>
</evidence>
<dbReference type="GO" id="GO:0051276">
    <property type="term" value="P:chromosome organization"/>
    <property type="evidence" value="ECO:0007669"/>
    <property type="project" value="InterPro"/>
</dbReference>
<evidence type="ECO:0000256" key="4">
    <source>
        <dbReference type="ARBA" id="ARBA00022490"/>
    </source>
</evidence>
<proteinExistence type="inferred from homology"/>
<evidence type="ECO:0000256" key="2">
    <source>
        <dbReference type="ARBA" id="ARBA00004496"/>
    </source>
</evidence>
<dbReference type="GO" id="GO:0051301">
    <property type="term" value="P:cell division"/>
    <property type="evidence" value="ECO:0007669"/>
    <property type="project" value="UniProtKB-KW"/>
</dbReference>
<keyword evidence="4" id="KW-0963">Cytoplasm</keyword>
<evidence type="ECO:0000256" key="3">
    <source>
        <dbReference type="ARBA" id="ARBA00009264"/>
    </source>
</evidence>
<evidence type="ECO:0000313" key="16">
    <source>
        <dbReference type="Proteomes" id="UP001044222"/>
    </source>
</evidence>
<keyword evidence="5" id="KW-0132">Cell division</keyword>
<keyword evidence="8" id="KW-0159">Chromosome partition</keyword>
<dbReference type="GO" id="GO:0045143">
    <property type="term" value="P:homologous chromosome segregation"/>
    <property type="evidence" value="ECO:0007669"/>
    <property type="project" value="TreeGrafter"/>
</dbReference>
<comment type="subcellular location">
    <subcellularLocation>
        <location evidence="2">Cytoplasm</location>
    </subcellularLocation>
    <subcellularLocation>
        <location evidence="1">Nucleus</location>
    </subcellularLocation>
</comment>
<dbReference type="InterPro" id="IPR006940">
    <property type="entry name" value="Securin_separation_inhibitor"/>
</dbReference>
<comment type="similarity">
    <text evidence="3">Belongs to the securin family.</text>
</comment>
<evidence type="ECO:0000256" key="6">
    <source>
        <dbReference type="ARBA" id="ARBA00022737"/>
    </source>
</evidence>
<dbReference type="AlphaFoldDB" id="A0A9D3MR18"/>
<accession>A0A9D3MR18</accession>
<dbReference type="PANTHER" id="PTHR10418:SF2">
    <property type="entry name" value="SECURIN"/>
    <property type="match status" value="1"/>
</dbReference>